<reference evidence="4 5" key="1">
    <citation type="journal article" date="2018" name="Nat. Ecol. Evol.">
        <title>Genomic signatures of mitonuclear coevolution across populations of Tigriopus californicus.</title>
        <authorList>
            <person name="Barreto F.S."/>
            <person name="Watson E.T."/>
            <person name="Lima T.G."/>
            <person name="Willett C.S."/>
            <person name="Edmands S."/>
            <person name="Li W."/>
            <person name="Burton R.S."/>
        </authorList>
    </citation>
    <scope>NUCLEOTIDE SEQUENCE [LARGE SCALE GENOMIC DNA]</scope>
    <source>
        <strain evidence="4 5">San Diego</strain>
    </source>
</reference>
<dbReference type="SUPFAM" id="SSF57997">
    <property type="entry name" value="Tropomyosin"/>
    <property type="match status" value="1"/>
</dbReference>
<comment type="caution">
    <text evidence="4">The sequence shown here is derived from an EMBL/GenBank/DDBJ whole genome shotgun (WGS) entry which is preliminary data.</text>
</comment>
<sequence length="661" mass="74484">MCCKKKSELSLEISPSPSLFQQLEQDRYRLKLQIEVMEEEYEQRISDLQTDLNKIRAALQEAEHHHRTTERERSGLIGQLTEQNQRLTSELKEAGKREEELQKRLQELRSQVNDKRVTMQDHVNHLETLKDEINLVTQRKQNLEERISELVGERSILSGDLDETSERVLSLERQNREQDNQLRNNHRVMTELESKNQNLSERLESLSRSYSSTTSSHMSSGSGGQTSLLNELENSENFLPYGTGSGGRRRCSQIDEEEFEEDFDDSEMTCIDERGHHLVDDIHHGHAGVGGGGRGVDDEDGDSDDSRMKELRDEVLTVYHQIRHLCSDIRESRLCQHHRGTTTSEPPSSRSLQNSSQRKSQPLHGQKRRRDSSDSMLTTSEGSGGSSASSTCSDDLGGTKVQVFTVKNGLLTEALADLQDLIHGCLSSDAPNKHALSRHGAHDSGRESAIDDDTHLEMEIHSTNEAYDKMLVQMKTTTGNLKRKDEEINELQSKLSMTEVQLKNACEERDNFKRDLEHVASDGGLSKDQLIRKAWEVRDAAVKRKNAAEVELAKERIGVMQVNSQLLEAIQQKVELSQQLDDWKTDMELLLEGQIRDRLIDSERRSKNVFTTSNSSAPSLWNGSSSSSSTTTANNGNLAGSASGSTNASVSSRFFGLFQRH</sequence>
<feature type="compositionally biased region" description="Low complexity" evidence="3">
    <location>
        <begin position="375"/>
        <end position="393"/>
    </location>
</feature>
<feature type="region of interest" description="Disordered" evidence="3">
    <location>
        <begin position="338"/>
        <end position="394"/>
    </location>
</feature>
<feature type="region of interest" description="Disordered" evidence="3">
    <location>
        <begin position="194"/>
        <end position="228"/>
    </location>
</feature>
<evidence type="ECO:0000256" key="3">
    <source>
        <dbReference type="SAM" id="MobiDB-lite"/>
    </source>
</evidence>
<evidence type="ECO:0008006" key="6">
    <source>
        <dbReference type="Google" id="ProtNLM"/>
    </source>
</evidence>
<evidence type="ECO:0000256" key="1">
    <source>
        <dbReference type="ARBA" id="ARBA00023054"/>
    </source>
</evidence>
<evidence type="ECO:0000313" key="5">
    <source>
        <dbReference type="Proteomes" id="UP000318571"/>
    </source>
</evidence>
<evidence type="ECO:0000256" key="2">
    <source>
        <dbReference type="SAM" id="Coils"/>
    </source>
</evidence>
<dbReference type="OMA" id="LEEWQFD"/>
<feature type="compositionally biased region" description="Low complexity" evidence="3">
    <location>
        <begin position="613"/>
        <end position="648"/>
    </location>
</feature>
<dbReference type="STRING" id="6832.A0A553NYH6"/>
<feature type="region of interest" description="Disordered" evidence="3">
    <location>
        <begin position="608"/>
        <end position="648"/>
    </location>
</feature>
<keyword evidence="5" id="KW-1185">Reference proteome</keyword>
<dbReference type="PANTHER" id="PTHR32123:SF13">
    <property type="entry name" value="BICAUDAL D-RELATED PROTEIN HOMOLOG"/>
    <property type="match status" value="1"/>
</dbReference>
<name>A0A553NYH6_TIGCA</name>
<organism evidence="4 5">
    <name type="scientific">Tigriopus californicus</name>
    <name type="common">Marine copepod</name>
    <dbReference type="NCBI Taxonomy" id="6832"/>
    <lineage>
        <taxon>Eukaryota</taxon>
        <taxon>Metazoa</taxon>
        <taxon>Ecdysozoa</taxon>
        <taxon>Arthropoda</taxon>
        <taxon>Crustacea</taxon>
        <taxon>Multicrustacea</taxon>
        <taxon>Hexanauplia</taxon>
        <taxon>Copepoda</taxon>
        <taxon>Harpacticoida</taxon>
        <taxon>Harpacticidae</taxon>
        <taxon>Tigriopus</taxon>
    </lineage>
</organism>
<feature type="coiled-coil region" evidence="2">
    <location>
        <begin position="474"/>
        <end position="508"/>
    </location>
</feature>
<feature type="compositionally biased region" description="Low complexity" evidence="3">
    <location>
        <begin position="206"/>
        <end position="228"/>
    </location>
</feature>
<dbReference type="Proteomes" id="UP000318571">
    <property type="component" value="Chromosome 9"/>
</dbReference>
<dbReference type="AlphaFoldDB" id="A0A553NYH6"/>
<feature type="compositionally biased region" description="Polar residues" evidence="3">
    <location>
        <begin position="341"/>
        <end position="360"/>
    </location>
</feature>
<proteinExistence type="predicted"/>
<feature type="region of interest" description="Disordered" evidence="3">
    <location>
        <begin position="281"/>
        <end position="306"/>
    </location>
</feature>
<protein>
    <recommendedName>
        <fullName evidence="6">Bicaudal D-related protein 1</fullName>
    </recommendedName>
</protein>
<dbReference type="EMBL" id="VCGU01000009">
    <property type="protein sequence ID" value="TRY70489.1"/>
    <property type="molecule type" value="Genomic_DNA"/>
</dbReference>
<keyword evidence="1 2" id="KW-0175">Coiled coil</keyword>
<dbReference type="InterPro" id="IPR051149">
    <property type="entry name" value="Spindly/BICDR_Dynein_Adapter"/>
</dbReference>
<gene>
    <name evidence="4" type="ORF">TCAL_10105</name>
</gene>
<dbReference type="PANTHER" id="PTHR32123">
    <property type="entry name" value="BICD FAMILY-LIKE CARGO ADAPTER"/>
    <property type="match status" value="1"/>
</dbReference>
<evidence type="ECO:0000313" key="4">
    <source>
        <dbReference type="EMBL" id="TRY70489.1"/>
    </source>
</evidence>
<accession>A0A553NYH6</accession>